<evidence type="ECO:0000313" key="3">
    <source>
        <dbReference type="Proteomes" id="UP000078541"/>
    </source>
</evidence>
<reference evidence="2 3" key="1">
    <citation type="submission" date="2016-03" db="EMBL/GenBank/DDBJ databases">
        <title>Trachymyrmex septentrionalis WGS genome.</title>
        <authorList>
            <person name="Nygaard S."/>
            <person name="Hu H."/>
            <person name="Boomsma J."/>
            <person name="Zhang G."/>
        </authorList>
    </citation>
    <scope>NUCLEOTIDE SEQUENCE [LARGE SCALE GENOMIC DNA]</scope>
    <source>
        <strain evidence="2">Tsep2-gDNA-1</strain>
        <tissue evidence="2">Whole body</tissue>
    </source>
</reference>
<protein>
    <submittedName>
        <fullName evidence="2">Uncharacterized protein</fullName>
    </submittedName>
</protein>
<accession>A0A195EWP3</accession>
<dbReference type="Proteomes" id="UP000078541">
    <property type="component" value="Unassembled WGS sequence"/>
</dbReference>
<feature type="non-terminal residue" evidence="2">
    <location>
        <position position="1"/>
    </location>
</feature>
<evidence type="ECO:0000256" key="1">
    <source>
        <dbReference type="SAM" id="MobiDB-lite"/>
    </source>
</evidence>
<name>A0A195EWP3_9HYME</name>
<feature type="region of interest" description="Disordered" evidence="1">
    <location>
        <begin position="122"/>
        <end position="152"/>
    </location>
</feature>
<dbReference type="EMBL" id="KQ981953">
    <property type="protein sequence ID" value="KYN32304.1"/>
    <property type="molecule type" value="Genomic_DNA"/>
</dbReference>
<gene>
    <name evidence="2" type="ORF">ALC56_13161</name>
</gene>
<evidence type="ECO:0000313" key="2">
    <source>
        <dbReference type="EMBL" id="KYN32304.1"/>
    </source>
</evidence>
<organism evidence="2 3">
    <name type="scientific">Trachymyrmex septentrionalis</name>
    <dbReference type="NCBI Taxonomy" id="34720"/>
    <lineage>
        <taxon>Eukaryota</taxon>
        <taxon>Metazoa</taxon>
        <taxon>Ecdysozoa</taxon>
        <taxon>Arthropoda</taxon>
        <taxon>Hexapoda</taxon>
        <taxon>Insecta</taxon>
        <taxon>Pterygota</taxon>
        <taxon>Neoptera</taxon>
        <taxon>Endopterygota</taxon>
        <taxon>Hymenoptera</taxon>
        <taxon>Apocrita</taxon>
        <taxon>Aculeata</taxon>
        <taxon>Formicoidea</taxon>
        <taxon>Formicidae</taxon>
        <taxon>Myrmicinae</taxon>
        <taxon>Trachymyrmex</taxon>
    </lineage>
</organism>
<dbReference type="AlphaFoldDB" id="A0A195EWP3"/>
<sequence length="299" mass="33874">TIRGTPSHAFVNSHEFPNARRSRYLSAILLHNAVVPDTTPCFTAPFDILNATINHYRAKGGTDRPRFTILLLSRCPRKRLRRRRWLQSRYSPAASYCIAEEMVAQENIRAARMDIRLGPPKNSRDLDAFTDSRRFPAGERKQPGERLLSRDENGRVGGEVMPLITMLAGRKWKLIPTRDINNLQQFRGKKRIKTVYQTVVGSSHTQIDCVRQKKQLCTTTFFVIKVVINTLESTARGSIRDGCVTALLVTHGPKRLSLPHSPSEAKRVSTKRAPQSLQWQWREAPESPLSAGVQRLTSP</sequence>
<keyword evidence="3" id="KW-1185">Reference proteome</keyword>
<feature type="region of interest" description="Disordered" evidence="1">
    <location>
        <begin position="255"/>
        <end position="299"/>
    </location>
</feature>
<proteinExistence type="predicted"/>